<dbReference type="PANTHER" id="PTHR35046:SF18">
    <property type="entry name" value="RNA-DIRECTED DNA POLYMERASE"/>
    <property type="match status" value="1"/>
</dbReference>
<gene>
    <name evidence="1" type="ORF">KIW84_021970</name>
</gene>
<dbReference type="EMBL" id="JAMSHJ010000002">
    <property type="protein sequence ID" value="KAI5435364.1"/>
    <property type="molecule type" value="Genomic_DNA"/>
</dbReference>
<dbReference type="PANTHER" id="PTHR35046">
    <property type="entry name" value="ZINC KNUCKLE (CCHC-TYPE) FAMILY PROTEIN"/>
    <property type="match status" value="1"/>
</dbReference>
<dbReference type="Proteomes" id="UP001058974">
    <property type="component" value="Chromosome 2"/>
</dbReference>
<evidence type="ECO:0000313" key="1">
    <source>
        <dbReference type="EMBL" id="KAI5435364.1"/>
    </source>
</evidence>
<evidence type="ECO:0000313" key="2">
    <source>
        <dbReference type="Proteomes" id="UP001058974"/>
    </source>
</evidence>
<keyword evidence="2" id="KW-1185">Reference proteome</keyword>
<reference evidence="1 2" key="1">
    <citation type="journal article" date="2022" name="Nat. Genet.">
        <title>Improved pea reference genome and pan-genome highlight genomic features and evolutionary characteristics.</title>
        <authorList>
            <person name="Yang T."/>
            <person name="Liu R."/>
            <person name="Luo Y."/>
            <person name="Hu S."/>
            <person name="Wang D."/>
            <person name="Wang C."/>
            <person name="Pandey M.K."/>
            <person name="Ge S."/>
            <person name="Xu Q."/>
            <person name="Li N."/>
            <person name="Li G."/>
            <person name="Huang Y."/>
            <person name="Saxena R.K."/>
            <person name="Ji Y."/>
            <person name="Li M."/>
            <person name="Yan X."/>
            <person name="He Y."/>
            <person name="Liu Y."/>
            <person name="Wang X."/>
            <person name="Xiang C."/>
            <person name="Varshney R.K."/>
            <person name="Ding H."/>
            <person name="Gao S."/>
            <person name="Zong X."/>
        </authorList>
    </citation>
    <scope>NUCLEOTIDE SEQUENCE [LARGE SCALE GENOMIC DNA]</scope>
    <source>
        <strain evidence="1 2">cv. Zhongwan 6</strain>
    </source>
</reference>
<protein>
    <submittedName>
        <fullName evidence="1">Uncharacterized protein</fullName>
    </submittedName>
</protein>
<accession>A0A9D4YBC4</accession>
<comment type="caution">
    <text evidence="1">The sequence shown here is derived from an EMBL/GenBank/DDBJ whole genome shotgun (WGS) entry which is preliminary data.</text>
</comment>
<dbReference type="Gramene" id="Psat02G0197000-T1">
    <property type="protein sequence ID" value="KAI5435364.1"/>
    <property type="gene ID" value="KIW84_021970"/>
</dbReference>
<organism evidence="1 2">
    <name type="scientific">Pisum sativum</name>
    <name type="common">Garden pea</name>
    <name type="synonym">Lathyrus oleraceus</name>
    <dbReference type="NCBI Taxonomy" id="3888"/>
    <lineage>
        <taxon>Eukaryota</taxon>
        <taxon>Viridiplantae</taxon>
        <taxon>Streptophyta</taxon>
        <taxon>Embryophyta</taxon>
        <taxon>Tracheophyta</taxon>
        <taxon>Spermatophyta</taxon>
        <taxon>Magnoliopsida</taxon>
        <taxon>eudicotyledons</taxon>
        <taxon>Gunneridae</taxon>
        <taxon>Pentapetalae</taxon>
        <taxon>rosids</taxon>
        <taxon>fabids</taxon>
        <taxon>Fabales</taxon>
        <taxon>Fabaceae</taxon>
        <taxon>Papilionoideae</taxon>
        <taxon>50 kb inversion clade</taxon>
        <taxon>NPAAA clade</taxon>
        <taxon>Hologalegina</taxon>
        <taxon>IRL clade</taxon>
        <taxon>Fabeae</taxon>
        <taxon>Lathyrus</taxon>
    </lineage>
</organism>
<proteinExistence type="predicted"/>
<dbReference type="AlphaFoldDB" id="A0A9D4YBC4"/>
<name>A0A9D4YBC4_PEA</name>
<sequence>MHARGVSFLQKFPFIIQHNLGALNKAANTLSRRASLLITLEHEIVGFECLKELYEGDVEFKDLWAKCSGKHPYLAMDFVLGFPRTQQGVDSVFVEVDRFSKMTHLNAWKSLFSLVYISIPKHVVDLVKFPKAPGVSAAIENMAEKIIADKEVVKAKLDATG</sequence>